<keyword evidence="1" id="KW-1133">Transmembrane helix</keyword>
<keyword evidence="1" id="KW-0812">Transmembrane</keyword>
<keyword evidence="1" id="KW-0472">Membrane</keyword>
<name>A0A8H4A123_GIGMA</name>
<feature type="transmembrane region" description="Helical" evidence="1">
    <location>
        <begin position="341"/>
        <end position="359"/>
    </location>
</feature>
<feature type="transmembrane region" description="Helical" evidence="1">
    <location>
        <begin position="266"/>
        <end position="287"/>
    </location>
</feature>
<feature type="transmembrane region" description="Helical" evidence="1">
    <location>
        <begin position="307"/>
        <end position="329"/>
    </location>
</feature>
<reference evidence="2 3" key="1">
    <citation type="journal article" date="2019" name="Environ. Microbiol.">
        <title>At the nexus of three kingdoms: the genome of the mycorrhizal fungus Gigaspora margarita provides insights into plant, endobacterial and fungal interactions.</title>
        <authorList>
            <person name="Venice F."/>
            <person name="Ghignone S."/>
            <person name="Salvioli di Fossalunga A."/>
            <person name="Amselem J."/>
            <person name="Novero M."/>
            <person name="Xianan X."/>
            <person name="Sedzielewska Toro K."/>
            <person name="Morin E."/>
            <person name="Lipzen A."/>
            <person name="Grigoriev I.V."/>
            <person name="Henrissat B."/>
            <person name="Martin F.M."/>
            <person name="Bonfante P."/>
        </authorList>
    </citation>
    <scope>NUCLEOTIDE SEQUENCE [LARGE SCALE GENOMIC DNA]</scope>
    <source>
        <strain evidence="2 3">BEG34</strain>
    </source>
</reference>
<dbReference type="Proteomes" id="UP000439903">
    <property type="component" value="Unassembled WGS sequence"/>
</dbReference>
<comment type="caution">
    <text evidence="2">The sequence shown here is derived from an EMBL/GenBank/DDBJ whole genome shotgun (WGS) entry which is preliminary data.</text>
</comment>
<protein>
    <submittedName>
        <fullName evidence="2">Putative UDP-galactose transporter</fullName>
    </submittedName>
</protein>
<keyword evidence="3" id="KW-1185">Reference proteome</keyword>
<dbReference type="AlphaFoldDB" id="A0A8H4A123"/>
<evidence type="ECO:0000313" key="2">
    <source>
        <dbReference type="EMBL" id="KAF0378682.1"/>
    </source>
</evidence>
<dbReference type="OrthoDB" id="29773at2759"/>
<feature type="transmembrane region" description="Helical" evidence="1">
    <location>
        <begin position="227"/>
        <end position="246"/>
    </location>
</feature>
<feature type="transmembrane region" description="Helical" evidence="1">
    <location>
        <begin position="47"/>
        <end position="66"/>
    </location>
</feature>
<feature type="transmembrane region" description="Helical" evidence="1">
    <location>
        <begin position="152"/>
        <end position="170"/>
    </location>
</feature>
<dbReference type="PANTHER" id="PTHR13146:SF1">
    <property type="entry name" value="SUGAR PHOSPHATE TRANSPORTER DOMAIN-CONTAINING PROTEIN"/>
    <property type="match status" value="1"/>
</dbReference>
<dbReference type="GO" id="GO:0016020">
    <property type="term" value="C:membrane"/>
    <property type="evidence" value="ECO:0007669"/>
    <property type="project" value="TreeGrafter"/>
</dbReference>
<evidence type="ECO:0000313" key="3">
    <source>
        <dbReference type="Proteomes" id="UP000439903"/>
    </source>
</evidence>
<sequence>MSSERSSIFVILVYQAMFLFTGFYQTIAAQYLYYRGAASGTSLLTNTAQYIGTASVGLLLLPAWLAKRKRSNKAEFTMVNIGKIKATKTQKEYELLPSGDAEDTFENTLDSKFSNQKEVVNYYLIMAASLLDVMANFTLTIGFFYVGSGMFQVIYSSVVIWCAILSFFFLGRKLLFVQSLCIIGVFIGLALSALGISQDQDDQHTTPPPATATGPTILHSFNMSSTMFGMILTSFATFGYACVYVVSDQIFTVRSSNELPPSPEKACFLVGSCCSCLSMLYLVFYTIPNWNSLVTEEIAKKADHTSTFTIVTIYLMLIFASFIHNLAYYQLIKQIGNVSTGLLNSIRAIVVFGLSHVMFCEMDNGQCFNVWKGWSTLIVVGCVTIFSLSKLHEKEKR</sequence>
<organism evidence="2 3">
    <name type="scientific">Gigaspora margarita</name>
    <dbReference type="NCBI Taxonomy" id="4874"/>
    <lineage>
        <taxon>Eukaryota</taxon>
        <taxon>Fungi</taxon>
        <taxon>Fungi incertae sedis</taxon>
        <taxon>Mucoromycota</taxon>
        <taxon>Glomeromycotina</taxon>
        <taxon>Glomeromycetes</taxon>
        <taxon>Diversisporales</taxon>
        <taxon>Gigasporaceae</taxon>
        <taxon>Gigaspora</taxon>
    </lineage>
</organism>
<proteinExistence type="predicted"/>
<evidence type="ECO:0000256" key="1">
    <source>
        <dbReference type="SAM" id="Phobius"/>
    </source>
</evidence>
<dbReference type="PANTHER" id="PTHR13146">
    <property type="match status" value="1"/>
</dbReference>
<feature type="transmembrane region" description="Helical" evidence="1">
    <location>
        <begin position="371"/>
        <end position="389"/>
    </location>
</feature>
<accession>A0A8H4A123</accession>
<feature type="transmembrane region" description="Helical" evidence="1">
    <location>
        <begin position="122"/>
        <end position="146"/>
    </location>
</feature>
<dbReference type="EMBL" id="WTPW01002514">
    <property type="protein sequence ID" value="KAF0378682.1"/>
    <property type="molecule type" value="Genomic_DNA"/>
</dbReference>
<gene>
    <name evidence="2" type="ORF">F8M41_012400</name>
</gene>
<feature type="transmembrane region" description="Helical" evidence="1">
    <location>
        <begin position="7"/>
        <end position="27"/>
    </location>
</feature>
<feature type="transmembrane region" description="Helical" evidence="1">
    <location>
        <begin position="175"/>
        <end position="196"/>
    </location>
</feature>